<dbReference type="EMBL" id="JBHSMM010000005">
    <property type="protein sequence ID" value="MFC5441337.1"/>
    <property type="molecule type" value="Genomic_DNA"/>
</dbReference>
<feature type="transmembrane region" description="Helical" evidence="1">
    <location>
        <begin position="92"/>
        <end position="111"/>
    </location>
</feature>
<keyword evidence="1" id="KW-0812">Transmembrane</keyword>
<feature type="transmembrane region" description="Helical" evidence="1">
    <location>
        <begin position="148"/>
        <end position="176"/>
    </location>
</feature>
<feature type="transmembrane region" description="Helical" evidence="1">
    <location>
        <begin position="29"/>
        <end position="59"/>
    </location>
</feature>
<accession>A0ABW0JYV9</accession>
<dbReference type="RefSeq" id="WP_377341900.1">
    <property type="nucleotide sequence ID" value="NZ_JALBWS010000011.1"/>
</dbReference>
<name>A0ABW0JYV9_9GAMM</name>
<reference evidence="3" key="1">
    <citation type="journal article" date="2019" name="Int. J. Syst. Evol. Microbiol.">
        <title>The Global Catalogue of Microorganisms (GCM) 10K type strain sequencing project: providing services to taxonomists for standard genome sequencing and annotation.</title>
        <authorList>
            <consortium name="The Broad Institute Genomics Platform"/>
            <consortium name="The Broad Institute Genome Sequencing Center for Infectious Disease"/>
            <person name="Wu L."/>
            <person name="Ma J."/>
        </authorList>
    </citation>
    <scope>NUCLEOTIDE SEQUENCE [LARGE SCALE GENOMIC DNA]</scope>
    <source>
        <strain evidence="3">KACC 12822</strain>
    </source>
</reference>
<evidence type="ECO:0000313" key="3">
    <source>
        <dbReference type="Proteomes" id="UP001596018"/>
    </source>
</evidence>
<organism evidence="2 3">
    <name type="scientific">Rhodanobacter ginsenosidimutans</name>
    <dbReference type="NCBI Taxonomy" id="490571"/>
    <lineage>
        <taxon>Bacteria</taxon>
        <taxon>Pseudomonadati</taxon>
        <taxon>Pseudomonadota</taxon>
        <taxon>Gammaproteobacteria</taxon>
        <taxon>Lysobacterales</taxon>
        <taxon>Rhodanobacteraceae</taxon>
        <taxon>Rhodanobacter</taxon>
    </lineage>
</organism>
<feature type="transmembrane region" description="Helical" evidence="1">
    <location>
        <begin position="117"/>
        <end position="136"/>
    </location>
</feature>
<gene>
    <name evidence="2" type="ORF">ACFPK0_15085</name>
</gene>
<protein>
    <submittedName>
        <fullName evidence="2">Uncharacterized protein</fullName>
    </submittedName>
</protein>
<keyword evidence="1" id="KW-1133">Transmembrane helix</keyword>
<comment type="caution">
    <text evidence="2">The sequence shown here is derived from an EMBL/GenBank/DDBJ whole genome shotgun (WGS) entry which is preliminary data.</text>
</comment>
<feature type="transmembrane region" description="Helical" evidence="1">
    <location>
        <begin position="188"/>
        <end position="212"/>
    </location>
</feature>
<evidence type="ECO:0000313" key="2">
    <source>
        <dbReference type="EMBL" id="MFC5441337.1"/>
    </source>
</evidence>
<dbReference type="Proteomes" id="UP001596018">
    <property type="component" value="Unassembled WGS sequence"/>
</dbReference>
<proteinExistence type="predicted"/>
<keyword evidence="1" id="KW-0472">Membrane</keyword>
<keyword evidence="3" id="KW-1185">Reference proteome</keyword>
<evidence type="ECO:0000256" key="1">
    <source>
        <dbReference type="SAM" id="Phobius"/>
    </source>
</evidence>
<sequence>MPRVEIVATDTPFAQRLQDGFGYPLRGPALATCVVLALVHYVGLLPGFVGALASALVWAATWRYAADCMQHTANGYADPPDVGSEGNSASGWGLTAIHLLVVALCVVSIVFFPSLLWPVLILAALVLPAIDMSLAFDGNLALAINPLNWLRVIGAFGAAYLIPVAINLLLGVLIVVASVTTAQLPRVFALPLFAFAYTYLILLAFHLMGAMIHQRHERFGMVPEAPALARASGQDADESLIETARQQAIDDPMAALRQLAGRLREHAAPPAVHQTYRELLHRQGLRDDLLVHGQIWIAALIAQGESRRALGVLQECIGIDTGFIPDDPQTCGGLADLAARVGMSRLAIHLGQGYLAHWPRDPQAPHYGLLAARALAAHTDQHASAAALLDRLATTWPEHPLRGEIDAQRRQLVGTA</sequence>